<evidence type="ECO:0000256" key="3">
    <source>
        <dbReference type="SAM" id="MobiDB-lite"/>
    </source>
</evidence>
<evidence type="ECO:0000313" key="5">
    <source>
        <dbReference type="Proteomes" id="UP000219688"/>
    </source>
</evidence>
<keyword evidence="5" id="KW-1185">Reference proteome</keyword>
<reference evidence="5" key="1">
    <citation type="submission" date="2017-08" db="EMBL/GenBank/DDBJ databases">
        <authorList>
            <person name="Varghese N."/>
            <person name="Submissions S."/>
        </authorList>
    </citation>
    <scope>NUCLEOTIDE SEQUENCE [LARGE SCALE GENOMIC DNA]</scope>
    <source>
        <strain evidence="5">USBA17B2</strain>
    </source>
</reference>
<dbReference type="AlphaFoldDB" id="A0A285VJU5"/>
<comment type="similarity">
    <text evidence="1">Belongs to the UPF0749 family.</text>
</comment>
<keyword evidence="2" id="KW-0175">Coiled coil</keyword>
<name>A0A285VJU5_9MICO</name>
<feature type="coiled-coil region" evidence="2">
    <location>
        <begin position="72"/>
        <end position="106"/>
    </location>
</feature>
<dbReference type="RefSeq" id="WP_097187443.1">
    <property type="nucleotide sequence ID" value="NZ_OBQK01000003.1"/>
</dbReference>
<evidence type="ECO:0000256" key="2">
    <source>
        <dbReference type="SAM" id="Coils"/>
    </source>
</evidence>
<sequence>MAARSTRSPRVRRRPVNPGPTPEEARRRLSRMSQLRFNRGQVLASALTVLLGVALVAQVRSADEAGLGQLRQSELVALLDDASTRVDALQREVVELEGDREQLQGQQGDAAAAEAARQRLESYEILAGTVPVEGPGIVVFVNDPGGVVTQTMLLDGIQELRDAGAEAIQIGTTRVIASSFVGTDPDGRVSLDGNALTQPLRILAVGEPHTLSGAMAIPGGFTDSLRGAGATVEVTEQDALLIDAVRTVGEPRYAQPVPASEEP</sequence>
<evidence type="ECO:0000313" key="4">
    <source>
        <dbReference type="EMBL" id="SOC54339.1"/>
    </source>
</evidence>
<dbReference type="PANTHER" id="PTHR37313:SF2">
    <property type="entry name" value="UPF0749 PROTEIN YLXX"/>
    <property type="match status" value="1"/>
</dbReference>
<dbReference type="GO" id="GO:0005886">
    <property type="term" value="C:plasma membrane"/>
    <property type="evidence" value="ECO:0007669"/>
    <property type="project" value="TreeGrafter"/>
</dbReference>
<evidence type="ECO:0000256" key="1">
    <source>
        <dbReference type="ARBA" id="ARBA00009108"/>
    </source>
</evidence>
<accession>A0A285VJU5</accession>
<dbReference type="InterPro" id="IPR010273">
    <property type="entry name" value="DUF881"/>
</dbReference>
<protein>
    <submittedName>
        <fullName evidence="4">Uncharacterized conserved protein YlxW, UPF0749 family</fullName>
    </submittedName>
</protein>
<dbReference type="EMBL" id="OBQK01000003">
    <property type="protein sequence ID" value="SOC54339.1"/>
    <property type="molecule type" value="Genomic_DNA"/>
</dbReference>
<feature type="region of interest" description="Disordered" evidence="3">
    <location>
        <begin position="1"/>
        <end position="26"/>
    </location>
</feature>
<dbReference type="Pfam" id="PF05949">
    <property type="entry name" value="DUF881"/>
    <property type="match status" value="1"/>
</dbReference>
<dbReference type="Proteomes" id="UP000219688">
    <property type="component" value="Unassembled WGS sequence"/>
</dbReference>
<gene>
    <name evidence="4" type="ORF">SAMN05421879_10375</name>
</gene>
<proteinExistence type="inferred from homology"/>
<dbReference type="PANTHER" id="PTHR37313">
    <property type="entry name" value="UPF0749 PROTEIN RV1825"/>
    <property type="match status" value="1"/>
</dbReference>
<organism evidence="4 5">
    <name type="scientific">Ornithinimicrobium cerasi</name>
    <dbReference type="NCBI Taxonomy" id="2248773"/>
    <lineage>
        <taxon>Bacteria</taxon>
        <taxon>Bacillati</taxon>
        <taxon>Actinomycetota</taxon>
        <taxon>Actinomycetes</taxon>
        <taxon>Micrococcales</taxon>
        <taxon>Ornithinimicrobiaceae</taxon>
        <taxon>Ornithinimicrobium</taxon>
    </lineage>
</organism>
<dbReference type="Gene3D" id="3.30.70.1880">
    <property type="entry name" value="Protein of unknown function DUF881"/>
    <property type="match status" value="1"/>
</dbReference>